<proteinExistence type="predicted"/>
<dbReference type="Proteomes" id="UP000474296">
    <property type="component" value="Unassembled WGS sequence"/>
</dbReference>
<keyword evidence="8" id="KW-1185">Reference proteome</keyword>
<dbReference type="Pfam" id="PF12698">
    <property type="entry name" value="ABC2_membrane_3"/>
    <property type="match status" value="1"/>
</dbReference>
<evidence type="ECO:0000256" key="2">
    <source>
        <dbReference type="ARBA" id="ARBA00022692"/>
    </source>
</evidence>
<dbReference type="EMBL" id="JAABOQ010000005">
    <property type="protein sequence ID" value="NER18117.1"/>
    <property type="molecule type" value="Genomic_DNA"/>
</dbReference>
<feature type="transmembrane region" description="Helical" evidence="5">
    <location>
        <begin position="277"/>
        <end position="302"/>
    </location>
</feature>
<dbReference type="InterPro" id="IPR013525">
    <property type="entry name" value="ABC2_TM"/>
</dbReference>
<feature type="transmembrane region" description="Helical" evidence="5">
    <location>
        <begin position="21"/>
        <end position="40"/>
    </location>
</feature>
<keyword evidence="3 5" id="KW-1133">Transmembrane helix</keyword>
<comment type="subcellular location">
    <subcellularLocation>
        <location evidence="1">Membrane</location>
        <topology evidence="1">Multi-pass membrane protein</topology>
    </subcellularLocation>
</comment>
<dbReference type="PANTHER" id="PTHR43471:SF3">
    <property type="entry name" value="ABC TRANSPORTER PERMEASE PROTEIN NATB"/>
    <property type="match status" value="1"/>
</dbReference>
<reference evidence="7 8" key="1">
    <citation type="submission" date="2020-01" db="EMBL/GenBank/DDBJ databases">
        <title>Spongiivirga citrea KCTC 32990T.</title>
        <authorList>
            <person name="Wang G."/>
        </authorList>
    </citation>
    <scope>NUCLEOTIDE SEQUENCE [LARGE SCALE GENOMIC DNA]</scope>
    <source>
        <strain evidence="7 8">KCTC 32990</strain>
    </source>
</reference>
<evidence type="ECO:0000256" key="4">
    <source>
        <dbReference type="ARBA" id="ARBA00023136"/>
    </source>
</evidence>
<gene>
    <name evidence="7" type="ORF">GWK10_12905</name>
</gene>
<organism evidence="7 8">
    <name type="scientific">Spongiivirga citrea</name>
    <dbReference type="NCBI Taxonomy" id="1481457"/>
    <lineage>
        <taxon>Bacteria</taxon>
        <taxon>Pseudomonadati</taxon>
        <taxon>Bacteroidota</taxon>
        <taxon>Flavobacteriia</taxon>
        <taxon>Flavobacteriales</taxon>
        <taxon>Flavobacteriaceae</taxon>
        <taxon>Spongiivirga</taxon>
    </lineage>
</organism>
<evidence type="ECO:0000259" key="6">
    <source>
        <dbReference type="Pfam" id="PF12698"/>
    </source>
</evidence>
<feature type="transmembrane region" description="Helical" evidence="5">
    <location>
        <begin position="227"/>
        <end position="257"/>
    </location>
</feature>
<evidence type="ECO:0000313" key="7">
    <source>
        <dbReference type="EMBL" id="NER18117.1"/>
    </source>
</evidence>
<dbReference type="GO" id="GO:0140359">
    <property type="term" value="F:ABC-type transporter activity"/>
    <property type="evidence" value="ECO:0007669"/>
    <property type="project" value="InterPro"/>
</dbReference>
<evidence type="ECO:0000256" key="5">
    <source>
        <dbReference type="SAM" id="Phobius"/>
    </source>
</evidence>
<accession>A0A6M0CRH5</accession>
<name>A0A6M0CRH5_9FLAO</name>
<dbReference type="GO" id="GO:0016020">
    <property type="term" value="C:membrane"/>
    <property type="evidence" value="ECO:0007669"/>
    <property type="project" value="UniProtKB-SubCell"/>
</dbReference>
<evidence type="ECO:0000256" key="1">
    <source>
        <dbReference type="ARBA" id="ARBA00004141"/>
    </source>
</evidence>
<evidence type="ECO:0000256" key="3">
    <source>
        <dbReference type="ARBA" id="ARBA00022989"/>
    </source>
</evidence>
<sequence length="391" mass="42960">MKEIILIIKKELTELFRDKKTIINSIILPVLITPILIVVVSKVMEFVNKKDAAKTIKIGLMNAPADFNQLVANDTLNKVTTFTEAADFKTLINDGTVQTVLVFPENWKTDMDSLRTGEIQIYRNEAKRNVNTRVGRIVTNYTEGIKNARIASLQIPMEKLTPVKRSYVEVGEKKEAIGKAIGGFIPYIFILGMWGGCLLAAIDLVTGEKERKTVETTLSLPLSKFNVLIGKAIVAAILGLLPAVFNIIGLVVGLQFIDLPPAFDSFISELVTFESLSLILLLLVPFSIFLSGLLIAIIAGATTFKEAQSKATPVIMFIILPLVMALLPGIELTWATVFVPVLNIGLAVKEITAGTMDMLQYVVILISLLLFSVGAIYLSYRKFSDENAILK</sequence>
<dbReference type="RefSeq" id="WP_164032797.1">
    <property type="nucleotide sequence ID" value="NZ_JAABOQ010000005.1"/>
</dbReference>
<feature type="domain" description="ABC-2 type transporter transmembrane" evidence="6">
    <location>
        <begin position="19"/>
        <end position="378"/>
    </location>
</feature>
<dbReference type="AlphaFoldDB" id="A0A6M0CRH5"/>
<feature type="transmembrane region" description="Helical" evidence="5">
    <location>
        <begin position="358"/>
        <end position="380"/>
    </location>
</feature>
<keyword evidence="2 5" id="KW-0812">Transmembrane</keyword>
<protein>
    <submittedName>
        <fullName evidence="7">ABC transporter permease</fullName>
    </submittedName>
</protein>
<keyword evidence="4 5" id="KW-0472">Membrane</keyword>
<evidence type="ECO:0000313" key="8">
    <source>
        <dbReference type="Proteomes" id="UP000474296"/>
    </source>
</evidence>
<comment type="caution">
    <text evidence="7">The sequence shown here is derived from an EMBL/GenBank/DDBJ whole genome shotgun (WGS) entry which is preliminary data.</text>
</comment>
<dbReference type="PANTHER" id="PTHR43471">
    <property type="entry name" value="ABC TRANSPORTER PERMEASE"/>
    <property type="match status" value="1"/>
</dbReference>
<feature type="transmembrane region" description="Helical" evidence="5">
    <location>
        <begin position="184"/>
        <end position="206"/>
    </location>
</feature>
<feature type="transmembrane region" description="Helical" evidence="5">
    <location>
        <begin position="314"/>
        <end position="338"/>
    </location>
</feature>